<evidence type="ECO:0000313" key="4">
    <source>
        <dbReference type="Proteomes" id="UP000327013"/>
    </source>
</evidence>
<name>A0A5N6KPI8_9ROSI</name>
<reference evidence="3 4" key="1">
    <citation type="submission" date="2019-06" db="EMBL/GenBank/DDBJ databases">
        <title>A chromosomal-level reference genome of Carpinus fangiana (Coryloideae, Betulaceae).</title>
        <authorList>
            <person name="Yang X."/>
            <person name="Wang Z."/>
            <person name="Zhang L."/>
            <person name="Hao G."/>
            <person name="Liu J."/>
            <person name="Yang Y."/>
        </authorList>
    </citation>
    <scope>NUCLEOTIDE SEQUENCE [LARGE SCALE GENOMIC DNA]</scope>
    <source>
        <strain evidence="3">Cfa_2016G</strain>
        <tissue evidence="3">Leaf</tissue>
    </source>
</reference>
<keyword evidence="4" id="KW-1185">Reference proteome</keyword>
<sequence>MPLSMLQSRRRKKILFRPKSSSMSAIAAHPEESQQQGWAEWWHQHHTAPTINTSTHTAKPLTTKLPRYRPNLDDALAEDSGPAWHLNRDRLLNFARRGAWMVENLPPTDEAVLRRWKETIEAAAPAPLISLTTTNIVQNMSDAIKADTGSWPMQSHSFGTQLDTPSLLLMRQTHTECSEAISEYLDAHEGLDLPWTQQRGLALTSENDHSDLPGLQKQKHFNFLSRLLGRLPGGFRKLDASRPWMFYWVLNSFATMNIDFKSSEE</sequence>
<feature type="domain" description="Prenyltransferase alpha-alpha toroid" evidence="2">
    <location>
        <begin position="215"/>
        <end position="258"/>
    </location>
</feature>
<accession>A0A5N6KPI8</accession>
<evidence type="ECO:0000256" key="1">
    <source>
        <dbReference type="ARBA" id="ARBA00022737"/>
    </source>
</evidence>
<dbReference type="InterPro" id="IPR001330">
    <property type="entry name" value="Prenyltrans"/>
</dbReference>
<organism evidence="3 4">
    <name type="scientific">Carpinus fangiana</name>
    <dbReference type="NCBI Taxonomy" id="176857"/>
    <lineage>
        <taxon>Eukaryota</taxon>
        <taxon>Viridiplantae</taxon>
        <taxon>Streptophyta</taxon>
        <taxon>Embryophyta</taxon>
        <taxon>Tracheophyta</taxon>
        <taxon>Spermatophyta</taxon>
        <taxon>Magnoliopsida</taxon>
        <taxon>eudicotyledons</taxon>
        <taxon>Gunneridae</taxon>
        <taxon>Pentapetalae</taxon>
        <taxon>rosids</taxon>
        <taxon>fabids</taxon>
        <taxon>Fagales</taxon>
        <taxon>Betulaceae</taxon>
        <taxon>Carpinus</taxon>
    </lineage>
</organism>
<dbReference type="Gene3D" id="1.50.10.20">
    <property type="match status" value="1"/>
</dbReference>
<protein>
    <recommendedName>
        <fullName evidence="2">Prenyltransferase alpha-alpha toroid domain-containing protein</fullName>
    </recommendedName>
</protein>
<dbReference type="OrthoDB" id="10261146at2759"/>
<keyword evidence="1" id="KW-0677">Repeat</keyword>
<dbReference type="SUPFAM" id="SSF48239">
    <property type="entry name" value="Terpenoid cyclases/Protein prenyltransferases"/>
    <property type="match status" value="1"/>
</dbReference>
<dbReference type="EMBL" id="VIBQ01000009">
    <property type="protein sequence ID" value="KAB8336995.1"/>
    <property type="molecule type" value="Genomic_DNA"/>
</dbReference>
<comment type="caution">
    <text evidence="3">The sequence shown here is derived from an EMBL/GenBank/DDBJ whole genome shotgun (WGS) entry which is preliminary data.</text>
</comment>
<evidence type="ECO:0000313" key="3">
    <source>
        <dbReference type="EMBL" id="KAB8336995.1"/>
    </source>
</evidence>
<dbReference type="AlphaFoldDB" id="A0A5N6KPI8"/>
<proteinExistence type="predicted"/>
<dbReference type="Proteomes" id="UP000327013">
    <property type="component" value="Unassembled WGS sequence"/>
</dbReference>
<evidence type="ECO:0000259" key="2">
    <source>
        <dbReference type="Pfam" id="PF00432"/>
    </source>
</evidence>
<dbReference type="Pfam" id="PF00432">
    <property type="entry name" value="Prenyltrans"/>
    <property type="match status" value="1"/>
</dbReference>
<dbReference type="InterPro" id="IPR008930">
    <property type="entry name" value="Terpenoid_cyclase/PrenylTrfase"/>
</dbReference>
<gene>
    <name evidence="3" type="ORF">FH972_021299</name>
</gene>
<dbReference type="GO" id="GO:0003824">
    <property type="term" value="F:catalytic activity"/>
    <property type="evidence" value="ECO:0007669"/>
    <property type="project" value="InterPro"/>
</dbReference>